<dbReference type="OrthoDB" id="9801098at2"/>
<dbReference type="CDD" id="cd04690">
    <property type="entry name" value="NUDIX_Hydrolase"/>
    <property type="match status" value="1"/>
</dbReference>
<dbReference type="AlphaFoldDB" id="A0A4Y8WU82"/>
<dbReference type="Gene3D" id="3.90.79.10">
    <property type="entry name" value="Nucleoside Triphosphate Pyrophosphohydrolase"/>
    <property type="match status" value="1"/>
</dbReference>
<evidence type="ECO:0000256" key="2">
    <source>
        <dbReference type="ARBA" id="ARBA00022801"/>
    </source>
</evidence>
<comment type="caution">
    <text evidence="3">The sequence shown here is derived from an EMBL/GenBank/DDBJ whole genome shotgun (WGS) entry which is preliminary data.</text>
</comment>
<name>A0A4Y8WU82_9MICC</name>
<sequence>MRTCHDPHAPAALPDDEATGQTIRVSAVVMARPDGRVLTVRKAGTGMFLFPGGKHHPGEEPLDTAVRETAEETGLRIRPDELIHLGAWDTPAANEPGAALHAEVYGLWRPIARHEVPEPTDEIVELHWMDPAAPQTPAGHAVAPLLLPVLAAVAATPLF</sequence>
<dbReference type="EMBL" id="JACHMC010000001">
    <property type="protein sequence ID" value="MBB4881661.1"/>
    <property type="molecule type" value="Genomic_DNA"/>
</dbReference>
<organism evidence="3 4">
    <name type="scientific">Micrococcus flavus</name>
    <dbReference type="NCBI Taxonomy" id="384602"/>
    <lineage>
        <taxon>Bacteria</taxon>
        <taxon>Bacillati</taxon>
        <taxon>Actinomycetota</taxon>
        <taxon>Actinomycetes</taxon>
        <taxon>Micrococcales</taxon>
        <taxon>Micrococcaceae</taxon>
        <taxon>Micrococcus</taxon>
    </lineage>
</organism>
<comment type="cofactor">
    <cofactor evidence="1">
        <name>Mg(2+)</name>
        <dbReference type="ChEBI" id="CHEBI:18420"/>
    </cofactor>
</comment>
<protein>
    <submittedName>
        <fullName evidence="3">8-oxo-dGTP pyrophosphatase MutT (NUDIX family)</fullName>
    </submittedName>
</protein>
<dbReference type="InterPro" id="IPR000086">
    <property type="entry name" value="NUDIX_hydrolase_dom"/>
</dbReference>
<keyword evidence="2" id="KW-0378">Hydrolase</keyword>
<dbReference type="Pfam" id="PF00293">
    <property type="entry name" value="NUDIX"/>
    <property type="match status" value="1"/>
</dbReference>
<dbReference type="GO" id="GO:0016787">
    <property type="term" value="F:hydrolase activity"/>
    <property type="evidence" value="ECO:0007669"/>
    <property type="project" value="UniProtKB-KW"/>
</dbReference>
<dbReference type="SUPFAM" id="SSF55811">
    <property type="entry name" value="Nudix"/>
    <property type="match status" value="1"/>
</dbReference>
<dbReference type="PANTHER" id="PTHR43046">
    <property type="entry name" value="GDP-MANNOSE MANNOSYL HYDROLASE"/>
    <property type="match status" value="1"/>
</dbReference>
<dbReference type="RefSeq" id="WP_135030951.1">
    <property type="nucleotide sequence ID" value="NZ_BMLA01000017.1"/>
</dbReference>
<evidence type="ECO:0000313" key="4">
    <source>
        <dbReference type="Proteomes" id="UP000560081"/>
    </source>
</evidence>
<reference evidence="3 4" key="1">
    <citation type="submission" date="2020-08" db="EMBL/GenBank/DDBJ databases">
        <title>Sequencing the genomes of 1000 actinobacteria strains.</title>
        <authorList>
            <person name="Klenk H.-P."/>
        </authorList>
    </citation>
    <scope>NUCLEOTIDE SEQUENCE [LARGE SCALE GENOMIC DNA]</scope>
    <source>
        <strain evidence="3 4">DSM 19079</strain>
    </source>
</reference>
<evidence type="ECO:0000256" key="1">
    <source>
        <dbReference type="ARBA" id="ARBA00001946"/>
    </source>
</evidence>
<dbReference type="PANTHER" id="PTHR43046:SF14">
    <property type="entry name" value="MUTT_NUDIX FAMILY PROTEIN"/>
    <property type="match status" value="1"/>
</dbReference>
<dbReference type="Proteomes" id="UP000560081">
    <property type="component" value="Unassembled WGS sequence"/>
</dbReference>
<keyword evidence="4" id="KW-1185">Reference proteome</keyword>
<dbReference type="PROSITE" id="PS51462">
    <property type="entry name" value="NUDIX"/>
    <property type="match status" value="1"/>
</dbReference>
<gene>
    <name evidence="3" type="ORF">BJ976_000012</name>
</gene>
<proteinExistence type="predicted"/>
<dbReference type="PROSITE" id="PS00893">
    <property type="entry name" value="NUDIX_BOX"/>
    <property type="match status" value="1"/>
</dbReference>
<dbReference type="InterPro" id="IPR020084">
    <property type="entry name" value="NUDIX_hydrolase_CS"/>
</dbReference>
<evidence type="ECO:0000313" key="3">
    <source>
        <dbReference type="EMBL" id="MBB4881661.1"/>
    </source>
</evidence>
<dbReference type="InterPro" id="IPR015797">
    <property type="entry name" value="NUDIX_hydrolase-like_dom_sf"/>
</dbReference>
<accession>A0A4Y8WU82</accession>